<dbReference type="PANTHER" id="PTHR13309">
    <property type="entry name" value="NUCLEAR FRAGILE X MENTAL RETARDATION PROTEIN INTERACTING PROTEIN 1"/>
    <property type="match status" value="1"/>
</dbReference>
<accession>A7SZM9</accession>
<dbReference type="GO" id="GO:0005634">
    <property type="term" value="C:nucleus"/>
    <property type="evidence" value="ECO:0000318"/>
    <property type="project" value="GO_Central"/>
</dbReference>
<feature type="region of interest" description="Disordered" evidence="2">
    <location>
        <begin position="182"/>
        <end position="246"/>
    </location>
</feature>
<dbReference type="Proteomes" id="UP000001593">
    <property type="component" value="Unassembled WGS sequence"/>
</dbReference>
<dbReference type="OMA" id="ASLMACY"/>
<dbReference type="GO" id="GO:0003723">
    <property type="term" value="F:RNA binding"/>
    <property type="evidence" value="ECO:0007669"/>
    <property type="project" value="InterPro"/>
</dbReference>
<dbReference type="InterPro" id="IPR013087">
    <property type="entry name" value="Znf_C2H2_type"/>
</dbReference>
<feature type="domain" description="C2H2-type" evidence="3">
    <location>
        <begin position="82"/>
        <end position="104"/>
    </location>
</feature>
<dbReference type="PhylomeDB" id="A7SZM9"/>
<dbReference type="InterPro" id="IPR019496">
    <property type="entry name" value="NUFIP1_cons_dom"/>
</dbReference>
<feature type="compositionally biased region" description="Polar residues" evidence="2">
    <location>
        <begin position="204"/>
        <end position="230"/>
    </location>
</feature>
<reference evidence="4 5" key="1">
    <citation type="journal article" date="2007" name="Science">
        <title>Sea anemone genome reveals ancestral eumetazoan gene repertoire and genomic organization.</title>
        <authorList>
            <person name="Putnam N.H."/>
            <person name="Srivastava M."/>
            <person name="Hellsten U."/>
            <person name="Dirks B."/>
            <person name="Chapman J."/>
            <person name="Salamov A."/>
            <person name="Terry A."/>
            <person name="Shapiro H."/>
            <person name="Lindquist E."/>
            <person name="Kapitonov V.V."/>
            <person name="Jurka J."/>
            <person name="Genikhovich G."/>
            <person name="Grigoriev I.V."/>
            <person name="Lucas S.M."/>
            <person name="Steele R.E."/>
            <person name="Finnerty J.R."/>
            <person name="Technau U."/>
            <person name="Martindale M.Q."/>
            <person name="Rokhsar D.S."/>
        </authorList>
    </citation>
    <scope>NUCLEOTIDE SEQUENCE [LARGE SCALE GENOMIC DNA]</scope>
    <source>
        <strain evidence="5">CH2 X CH6</strain>
    </source>
</reference>
<gene>
    <name evidence="4" type="ORF">NEMVEDRAFT_v1g248235</name>
</gene>
<proteinExistence type="predicted"/>
<sequence length="401" mass="45079">MDQLPPPNWEIPVNHAQVQPGFQTSYYPTVRDGQFPRFMPGALPGLYHYGQCRGPNNTPWNKQTYKLSLPPASKPVHAPVILSCDACCRDFNSQRSLDAHLALHEKCDQEGCDFKASRKALKLHFIQVHAEGRMRIKLDTPEEINKWRQERKRNYPTASNVAKRQAVMDEKQTNGQMLQTTSYSYRGNNRGRGGRGRWRRQNHGHIQSRTQVQPSSRQYKTLPKEQSSPHKMSHREPLKTPEGDPLDVLLDINGNKSEIATASMDLTESKGAAAGALPLSALGALCTYGDMSSDEEEDADCSETPKREITATPTPPPAPSQPKLTTQLPLKPSPQPLSQTVISLDTERKLTNGAANRTKQNTKSNRNPTLLEMLLAPEIRHERNAILQCLRYIVRNSFFET</sequence>
<feature type="compositionally biased region" description="Basic residues" evidence="2">
    <location>
        <begin position="192"/>
        <end position="203"/>
    </location>
</feature>
<evidence type="ECO:0000256" key="1">
    <source>
        <dbReference type="PROSITE-ProRule" id="PRU00042"/>
    </source>
</evidence>
<dbReference type="PROSITE" id="PS50157">
    <property type="entry name" value="ZINC_FINGER_C2H2_2"/>
    <property type="match status" value="1"/>
</dbReference>
<dbReference type="AlphaFoldDB" id="A7SZM9"/>
<keyword evidence="5" id="KW-1185">Reference proteome</keyword>
<keyword evidence="1" id="KW-0479">Metal-binding</keyword>
<dbReference type="EMBL" id="DS469975">
    <property type="protein sequence ID" value="EDO30834.1"/>
    <property type="molecule type" value="Genomic_DNA"/>
</dbReference>
<dbReference type="GO" id="GO:0000492">
    <property type="term" value="P:box C/D snoRNP assembly"/>
    <property type="evidence" value="ECO:0000318"/>
    <property type="project" value="GO_Central"/>
</dbReference>
<dbReference type="GO" id="GO:0008270">
    <property type="term" value="F:zinc ion binding"/>
    <property type="evidence" value="ECO:0007669"/>
    <property type="project" value="UniProtKB-KW"/>
</dbReference>
<dbReference type="PANTHER" id="PTHR13309:SF0">
    <property type="entry name" value="FMR1-INTERACTING PROTEIN NUFIP1"/>
    <property type="match status" value="1"/>
</dbReference>
<name>A7SZM9_NEMVE</name>
<dbReference type="PROSITE" id="PS00028">
    <property type="entry name" value="ZINC_FINGER_C2H2_1"/>
    <property type="match status" value="1"/>
</dbReference>
<dbReference type="STRING" id="45351.A7SZM9"/>
<dbReference type="SMART" id="SM00355">
    <property type="entry name" value="ZnF_C2H2"/>
    <property type="match status" value="2"/>
</dbReference>
<feature type="region of interest" description="Disordered" evidence="2">
    <location>
        <begin position="291"/>
        <end position="337"/>
    </location>
</feature>
<dbReference type="InParanoid" id="A7SZM9"/>
<evidence type="ECO:0000256" key="2">
    <source>
        <dbReference type="SAM" id="MobiDB-lite"/>
    </source>
</evidence>
<feature type="compositionally biased region" description="Acidic residues" evidence="2">
    <location>
        <begin position="292"/>
        <end position="301"/>
    </location>
</feature>
<evidence type="ECO:0000313" key="4">
    <source>
        <dbReference type="EMBL" id="EDO30834.1"/>
    </source>
</evidence>
<keyword evidence="1" id="KW-0863">Zinc-finger</keyword>
<dbReference type="Pfam" id="PF10453">
    <property type="entry name" value="NUFIP1"/>
    <property type="match status" value="1"/>
</dbReference>
<dbReference type="HOGENOM" id="CLU_038059_0_0_1"/>
<dbReference type="InterPro" id="IPR039136">
    <property type="entry name" value="NUFIP1-like"/>
</dbReference>
<keyword evidence="1" id="KW-0862">Zinc</keyword>
<protein>
    <recommendedName>
        <fullName evidence="3">C2H2-type domain-containing protein</fullName>
    </recommendedName>
</protein>
<dbReference type="eggNOG" id="ENOG502QPTB">
    <property type="taxonomic scope" value="Eukaryota"/>
</dbReference>
<feature type="compositionally biased region" description="Low complexity" evidence="2">
    <location>
        <begin position="321"/>
        <end position="337"/>
    </location>
</feature>
<organism evidence="4 5">
    <name type="scientific">Nematostella vectensis</name>
    <name type="common">Starlet sea anemone</name>
    <dbReference type="NCBI Taxonomy" id="45351"/>
    <lineage>
        <taxon>Eukaryota</taxon>
        <taxon>Metazoa</taxon>
        <taxon>Cnidaria</taxon>
        <taxon>Anthozoa</taxon>
        <taxon>Hexacorallia</taxon>
        <taxon>Actiniaria</taxon>
        <taxon>Edwardsiidae</taxon>
        <taxon>Nematostella</taxon>
    </lineage>
</organism>
<evidence type="ECO:0000259" key="3">
    <source>
        <dbReference type="PROSITE" id="PS50157"/>
    </source>
</evidence>
<evidence type="ECO:0000313" key="5">
    <source>
        <dbReference type="Proteomes" id="UP000001593"/>
    </source>
</evidence>